<keyword evidence="1" id="KW-0732">Signal</keyword>
<dbReference type="EMBL" id="JAOX01000001">
    <property type="protein sequence ID" value="ETZ88551.1"/>
    <property type="molecule type" value="Genomic_DNA"/>
</dbReference>
<evidence type="ECO:0000256" key="1">
    <source>
        <dbReference type="SAM" id="SignalP"/>
    </source>
</evidence>
<organism evidence="2 3">
    <name type="scientific">Mycobacteroides abscessus MAB_030201_1075</name>
    <dbReference type="NCBI Taxonomy" id="1335410"/>
    <lineage>
        <taxon>Bacteria</taxon>
        <taxon>Bacillati</taxon>
        <taxon>Actinomycetota</taxon>
        <taxon>Actinomycetes</taxon>
        <taxon>Mycobacteriales</taxon>
        <taxon>Mycobacteriaceae</taxon>
        <taxon>Mycobacteroides</taxon>
        <taxon>Mycobacteroides abscessus</taxon>
    </lineage>
</organism>
<evidence type="ECO:0000313" key="3">
    <source>
        <dbReference type="Proteomes" id="UP000019854"/>
    </source>
</evidence>
<reference evidence="2 3" key="1">
    <citation type="submission" date="2014-01" db="EMBL/GenBank/DDBJ databases">
        <authorList>
            <person name="Zelazny A."/>
            <person name="Olivier K."/>
            <person name="Sampaio E.P."/>
            <person name="Holland S.M."/>
            <person name="Tallon L.J."/>
            <person name="Sadzewicz L.K."/>
            <person name="Sengamalay N."/>
            <person name="Fraser C.M."/>
            <person name="Hine E."/>
            <person name="Shefchek K.A."/>
            <person name="Das S.P."/>
            <person name="Shallom S.J."/>
            <person name="Agrawal S."/>
            <person name="Tettelin H."/>
        </authorList>
    </citation>
    <scope>NUCLEOTIDE SEQUENCE [LARGE SCALE GENOMIC DNA]</scope>
    <source>
        <strain evidence="2 3">MAB_030201_1075</strain>
    </source>
</reference>
<dbReference type="Proteomes" id="UP000019854">
    <property type="component" value="Unassembled WGS sequence"/>
</dbReference>
<gene>
    <name evidence="2" type="ORF">L829_2111</name>
</gene>
<accession>A0A829PN40</accession>
<feature type="signal peptide" evidence="1">
    <location>
        <begin position="1"/>
        <end position="29"/>
    </location>
</feature>
<dbReference type="AlphaFoldDB" id="A0A829PN40"/>
<evidence type="ECO:0000313" key="2">
    <source>
        <dbReference type="EMBL" id="ETZ88551.1"/>
    </source>
</evidence>
<proteinExistence type="predicted"/>
<protein>
    <submittedName>
        <fullName evidence="2">Uncharacterized protein</fullName>
    </submittedName>
</protein>
<name>A0A829PN40_9MYCO</name>
<feature type="chain" id="PRO_5032302169" evidence="1">
    <location>
        <begin position="30"/>
        <end position="84"/>
    </location>
</feature>
<sequence>MNIKKVNIKRLIVTGVSAAAMGLATFAGAQGVANADPITPRHRLPSLRHRRFLTGMGCRQYRRRHRYLRFPRSRSRDLCPSQGM</sequence>
<comment type="caution">
    <text evidence="2">The sequence shown here is derived from an EMBL/GenBank/DDBJ whole genome shotgun (WGS) entry which is preliminary data.</text>
</comment>